<sequence>MPDKILRVYRLNTKNKINKKIKNKIKYIDVKNEDEIIYNLYKTRLYNPLNKHSQNYMRLYILIKENYIYLKDIFKSFSKYNINIKENEIEDYLKENNKNAHTIDILTTKEIKEEIKDKNIIKIKNIYDIIKYCNKVRYNMKKEYYIYIDENKYIKLTVYETLNNHKLVSGPIYNEIKLKHYCYDNCPLNEIEGYEYNDKKFLVNFESKLNSDIYRELINNNIKYKYDNSGKVNKNDFFKEYLTVNEENIKIKFDHNDYITIKKNEIWKLKYFKMVKTKSLYLRH</sequence>
<reference evidence="1" key="1">
    <citation type="journal article" date="2002" name="Plasmid">
        <title>Genome organization of the linear Pichia etchellsii plasmid pPE1A: evidence for expression of an extracellular chitin-binding protein homologous to the alpha-subunit of the Kluyveromyces lactis killer toxin.</title>
        <authorList>
            <person name="Klassen R."/>
            <person name="Jablonowski D."/>
            <person name="Schaffrath R."/>
            <person name="Meinhardt F."/>
        </authorList>
    </citation>
    <scope>NUCLEOTIDE SEQUENCE</scope>
    <source>
        <strain evidence="1">CBS 2011</strain>
        <plasmid evidence="1">pPE1A</plasmid>
    </source>
</reference>
<protein>
    <submittedName>
        <fullName evidence="1">Uncharacterized protein</fullName>
    </submittedName>
</protein>
<organism evidence="1">
    <name type="scientific">Pichia etchellsii</name>
    <name type="common">Yeast</name>
    <dbReference type="NCBI Taxonomy" id="28550"/>
    <lineage>
        <taxon>Eukaryota</taxon>
        <taxon>Fungi</taxon>
        <taxon>Dikarya</taxon>
        <taxon>Ascomycota</taxon>
        <taxon>Saccharomycotina</taxon>
        <taxon>Pichiomycetes</taxon>
        <taxon>Debaryomycetaceae</taxon>
        <taxon>Schwanniomyces</taxon>
    </lineage>
</organism>
<accession>Q9C125</accession>
<geneLocation type="plasmid" evidence="1">
    <name>pPE1A</name>
</geneLocation>
<keyword evidence="1" id="KW-0614">Plasmid</keyword>
<name>Q9C125_PICET</name>
<evidence type="ECO:0000313" key="1">
    <source>
        <dbReference type="EMBL" id="CAC34267.1"/>
    </source>
</evidence>
<dbReference type="EMBL" id="AJ409097">
    <property type="protein sequence ID" value="CAC34267.1"/>
    <property type="molecule type" value="Genomic_DNA"/>
</dbReference>
<dbReference type="AlphaFoldDB" id="Q9C125"/>
<proteinExistence type="predicted"/>